<name>A0A1N7IK88_9BACI</name>
<dbReference type="PANTHER" id="PTHR46558:SF11">
    <property type="entry name" value="HTH-TYPE TRANSCRIPTIONAL REGULATOR XRE"/>
    <property type="match status" value="1"/>
</dbReference>
<dbReference type="AlphaFoldDB" id="A0A1N7IK88"/>
<proteinExistence type="predicted"/>
<dbReference type="Gene3D" id="1.10.260.40">
    <property type="entry name" value="lambda repressor-like DNA-binding domains"/>
    <property type="match status" value="1"/>
</dbReference>
<dbReference type="OrthoDB" id="72638at2"/>
<gene>
    <name evidence="3" type="ORF">SAMN05421687_101334</name>
</gene>
<protein>
    <submittedName>
        <fullName evidence="3">DNA-binding transcriptional regulator, XRE-family HTH domain</fullName>
    </submittedName>
</protein>
<dbReference type="PROSITE" id="PS50943">
    <property type="entry name" value="HTH_CROC1"/>
    <property type="match status" value="1"/>
</dbReference>
<dbReference type="RefSeq" id="WP_076556596.1">
    <property type="nucleotide sequence ID" value="NZ_FTOC01000001.1"/>
</dbReference>
<dbReference type="InterPro" id="IPR001387">
    <property type="entry name" value="Cro/C1-type_HTH"/>
</dbReference>
<dbReference type="SMART" id="SM00530">
    <property type="entry name" value="HTH_XRE"/>
    <property type="match status" value="1"/>
</dbReference>
<dbReference type="SUPFAM" id="SSF47413">
    <property type="entry name" value="lambda repressor-like DNA-binding domains"/>
    <property type="match status" value="1"/>
</dbReference>
<evidence type="ECO:0000259" key="2">
    <source>
        <dbReference type="PROSITE" id="PS50943"/>
    </source>
</evidence>
<sequence length="121" mass="14404">MLHEKIKELRKENNYTQQELAAKIEVTSQVVSNWERAYTFPDVNDIRNLASALYTTSDYLLGLSDSSVDQYSKIMQHMREMNLSPPLFLKYEELMKLETSNVQQLENYFQFLLQQQKQQQF</sequence>
<evidence type="ECO:0000256" key="1">
    <source>
        <dbReference type="ARBA" id="ARBA00023125"/>
    </source>
</evidence>
<dbReference type="Pfam" id="PF01381">
    <property type="entry name" value="HTH_3"/>
    <property type="match status" value="1"/>
</dbReference>
<organism evidence="3 4">
    <name type="scientific">Salimicrobium flavidum</name>
    <dbReference type="NCBI Taxonomy" id="570947"/>
    <lineage>
        <taxon>Bacteria</taxon>
        <taxon>Bacillati</taxon>
        <taxon>Bacillota</taxon>
        <taxon>Bacilli</taxon>
        <taxon>Bacillales</taxon>
        <taxon>Bacillaceae</taxon>
        <taxon>Salimicrobium</taxon>
    </lineage>
</organism>
<accession>A0A1N7IK88</accession>
<reference evidence="4" key="1">
    <citation type="submission" date="2017-01" db="EMBL/GenBank/DDBJ databases">
        <authorList>
            <person name="Varghese N."/>
            <person name="Submissions S."/>
        </authorList>
    </citation>
    <scope>NUCLEOTIDE SEQUENCE [LARGE SCALE GENOMIC DNA]</scope>
    <source>
        <strain evidence="4">DSM 23127</strain>
    </source>
</reference>
<dbReference type="GO" id="GO:0003677">
    <property type="term" value="F:DNA binding"/>
    <property type="evidence" value="ECO:0007669"/>
    <property type="project" value="UniProtKB-KW"/>
</dbReference>
<dbReference type="EMBL" id="FTOC01000001">
    <property type="protein sequence ID" value="SIS37401.1"/>
    <property type="molecule type" value="Genomic_DNA"/>
</dbReference>
<evidence type="ECO:0000313" key="4">
    <source>
        <dbReference type="Proteomes" id="UP000187608"/>
    </source>
</evidence>
<feature type="domain" description="HTH cro/C1-type" evidence="2">
    <location>
        <begin position="6"/>
        <end position="60"/>
    </location>
</feature>
<keyword evidence="1 3" id="KW-0238">DNA-binding</keyword>
<keyword evidence="4" id="KW-1185">Reference proteome</keyword>
<dbReference type="STRING" id="570947.SAMN05421687_101334"/>
<dbReference type="PANTHER" id="PTHR46558">
    <property type="entry name" value="TRACRIPTIONAL REGULATORY PROTEIN-RELATED-RELATED"/>
    <property type="match status" value="1"/>
</dbReference>
<dbReference type="InterPro" id="IPR010982">
    <property type="entry name" value="Lambda_DNA-bd_dom_sf"/>
</dbReference>
<dbReference type="Proteomes" id="UP000187608">
    <property type="component" value="Unassembled WGS sequence"/>
</dbReference>
<dbReference type="CDD" id="cd00093">
    <property type="entry name" value="HTH_XRE"/>
    <property type="match status" value="1"/>
</dbReference>
<evidence type="ECO:0000313" key="3">
    <source>
        <dbReference type="EMBL" id="SIS37401.1"/>
    </source>
</evidence>